<accession>A0A553WCB5</accession>
<evidence type="ECO:0000313" key="9">
    <source>
        <dbReference type="EMBL" id="TSB02331.1"/>
    </source>
</evidence>
<reference evidence="9 10" key="1">
    <citation type="submission" date="2019-07" db="EMBL/GenBank/DDBJ databases">
        <authorList>
            <person name="Park M."/>
        </authorList>
    </citation>
    <scope>NUCLEOTIDE SEQUENCE [LARGE SCALE GENOMIC DNA]</scope>
    <source>
        <strain evidence="9 10">KCTC32445</strain>
    </source>
</reference>
<dbReference type="SUPFAM" id="SSF48264">
    <property type="entry name" value="Cytochrome P450"/>
    <property type="match status" value="1"/>
</dbReference>
<evidence type="ECO:0000256" key="8">
    <source>
        <dbReference type="RuleBase" id="RU000461"/>
    </source>
</evidence>
<keyword evidence="4 8" id="KW-0560">Oxidoreductase</keyword>
<comment type="caution">
    <text evidence="9">The sequence shown here is derived from an EMBL/GenBank/DDBJ whole genome shotgun (WGS) entry which is preliminary data.</text>
</comment>
<keyword evidence="5 8" id="KW-0408">Iron</keyword>
<dbReference type="GO" id="GO:0004497">
    <property type="term" value="F:monooxygenase activity"/>
    <property type="evidence" value="ECO:0007669"/>
    <property type="project" value="UniProtKB-KW"/>
</dbReference>
<dbReference type="InterPro" id="IPR002397">
    <property type="entry name" value="Cyt_P450_B"/>
</dbReference>
<dbReference type="InterPro" id="IPR036396">
    <property type="entry name" value="Cyt_P450_sf"/>
</dbReference>
<evidence type="ECO:0000256" key="7">
    <source>
        <dbReference type="ARBA" id="ARBA00043906"/>
    </source>
</evidence>
<dbReference type="GO" id="GO:0016705">
    <property type="term" value="F:oxidoreductase activity, acting on paired donors, with incorporation or reduction of molecular oxygen"/>
    <property type="evidence" value="ECO:0007669"/>
    <property type="project" value="InterPro"/>
</dbReference>
<dbReference type="FunFam" id="1.10.630.10:FF:000018">
    <property type="entry name" value="Cytochrome P450 monooxygenase"/>
    <property type="match status" value="1"/>
</dbReference>
<dbReference type="AlphaFoldDB" id="A0A553WCB5"/>
<keyword evidence="6 8" id="KW-0503">Monooxygenase</keyword>
<dbReference type="Gene3D" id="1.10.630.10">
    <property type="entry name" value="Cytochrome P450"/>
    <property type="match status" value="1"/>
</dbReference>
<evidence type="ECO:0000256" key="6">
    <source>
        <dbReference type="ARBA" id="ARBA00023033"/>
    </source>
</evidence>
<evidence type="ECO:0000256" key="2">
    <source>
        <dbReference type="ARBA" id="ARBA00022617"/>
    </source>
</evidence>
<evidence type="ECO:0000256" key="5">
    <source>
        <dbReference type="ARBA" id="ARBA00023004"/>
    </source>
</evidence>
<dbReference type="Pfam" id="PF00067">
    <property type="entry name" value="p450"/>
    <property type="match status" value="1"/>
</dbReference>
<comment type="function">
    <text evidence="7">Cytochromes P450 are a group of heme-thiolate monooxygenases. They oxidize a variety of structurally unrelated compounds, including steroids, fatty acids, and xenobiotics.</text>
</comment>
<keyword evidence="3 8" id="KW-0479">Metal-binding</keyword>
<dbReference type="PANTHER" id="PTHR46696:SF1">
    <property type="entry name" value="CYTOCHROME P450 YJIB-RELATED"/>
    <property type="match status" value="1"/>
</dbReference>
<dbReference type="Proteomes" id="UP000320160">
    <property type="component" value="Unassembled WGS sequence"/>
</dbReference>
<dbReference type="PROSITE" id="PS00086">
    <property type="entry name" value="CYTOCHROME_P450"/>
    <property type="match status" value="1"/>
</dbReference>
<dbReference type="InterPro" id="IPR017972">
    <property type="entry name" value="Cyt_P450_CS"/>
</dbReference>
<dbReference type="GO" id="GO:0005506">
    <property type="term" value="F:iron ion binding"/>
    <property type="evidence" value="ECO:0007669"/>
    <property type="project" value="InterPro"/>
</dbReference>
<evidence type="ECO:0000256" key="4">
    <source>
        <dbReference type="ARBA" id="ARBA00023002"/>
    </source>
</evidence>
<keyword evidence="2 8" id="KW-0349">Heme</keyword>
<dbReference type="OrthoDB" id="5522954at2"/>
<sequence>MTLHQSLAEAIVDGRAYADGDRIDEVFRCIRKEAPLDVAQPEGYDPFWAVSRHADIKEIERQPDLFHNADRAVVVQTTSNAAKIRQMTGGEANMVRSVVSVDGKEHKDLRGILFPHLTPRSVRPMEEQVRKIASEFVDQMLGFGDECDFAKQVAFLYPLRVLMAFMGVPPQDEPMMLKLTQEIFSGNDPELNRSGKQQTPEEALQATLASIAEMENYFLDVTTRLRETPDSGLNSLIANAKIDGDYLTRRQLLGYYITAATAGHDTTSNATAGIMWALAERPYLFEQIKQDRTLIPALVDEGVRWVTPVKHFMRSATADCELAGQKITKGDWLMLCYSSANRDELVFDDPFDFRLDRKDNPQLAFGYGVHVCLGQHLARLEMRVLMEQLFDRLASVELSGTPARTISNFVCGPKRVPIRYKTN</sequence>
<organism evidence="9 10">
    <name type="scientific">Sphingorhabdus contaminans</name>
    <dbReference type="NCBI Taxonomy" id="1343899"/>
    <lineage>
        <taxon>Bacteria</taxon>
        <taxon>Pseudomonadati</taxon>
        <taxon>Pseudomonadota</taxon>
        <taxon>Alphaproteobacteria</taxon>
        <taxon>Sphingomonadales</taxon>
        <taxon>Sphingomonadaceae</taxon>
        <taxon>Sphingorhabdus</taxon>
    </lineage>
</organism>
<dbReference type="InterPro" id="IPR001128">
    <property type="entry name" value="Cyt_P450"/>
</dbReference>
<evidence type="ECO:0000313" key="10">
    <source>
        <dbReference type="Proteomes" id="UP000320160"/>
    </source>
</evidence>
<dbReference type="RefSeq" id="WP_143777549.1">
    <property type="nucleotide sequence ID" value="NZ_VKKU01000002.1"/>
</dbReference>
<name>A0A553WCB5_9SPHN</name>
<dbReference type="PRINTS" id="PR00385">
    <property type="entry name" value="P450"/>
</dbReference>
<proteinExistence type="inferred from homology"/>
<comment type="similarity">
    <text evidence="1 8">Belongs to the cytochrome P450 family.</text>
</comment>
<protein>
    <submittedName>
        <fullName evidence="9">Cytochrome P450</fullName>
    </submittedName>
</protein>
<evidence type="ECO:0000256" key="1">
    <source>
        <dbReference type="ARBA" id="ARBA00010617"/>
    </source>
</evidence>
<dbReference type="PANTHER" id="PTHR46696">
    <property type="entry name" value="P450, PUTATIVE (EUROFUNG)-RELATED"/>
    <property type="match status" value="1"/>
</dbReference>
<dbReference type="GO" id="GO:0020037">
    <property type="term" value="F:heme binding"/>
    <property type="evidence" value="ECO:0007669"/>
    <property type="project" value="InterPro"/>
</dbReference>
<keyword evidence="10" id="KW-1185">Reference proteome</keyword>
<evidence type="ECO:0000256" key="3">
    <source>
        <dbReference type="ARBA" id="ARBA00022723"/>
    </source>
</evidence>
<dbReference type="EMBL" id="VKKU01000002">
    <property type="protein sequence ID" value="TSB02331.1"/>
    <property type="molecule type" value="Genomic_DNA"/>
</dbReference>
<dbReference type="PRINTS" id="PR00359">
    <property type="entry name" value="BP450"/>
</dbReference>
<dbReference type="CDD" id="cd11033">
    <property type="entry name" value="CYP142-like"/>
    <property type="match status" value="1"/>
</dbReference>
<gene>
    <name evidence="9" type="ORF">FOM92_14645</name>
</gene>